<proteinExistence type="predicted"/>
<dbReference type="EMBL" id="RJJQ01000005">
    <property type="protein sequence ID" value="RNI23236.1"/>
    <property type="molecule type" value="Genomic_DNA"/>
</dbReference>
<organism evidence="1 2">
    <name type="scientific">Flexivirga caeni</name>
    <dbReference type="NCBI Taxonomy" id="2294115"/>
    <lineage>
        <taxon>Bacteria</taxon>
        <taxon>Bacillati</taxon>
        <taxon>Actinomycetota</taxon>
        <taxon>Actinomycetes</taxon>
        <taxon>Micrococcales</taxon>
        <taxon>Dermacoccaceae</taxon>
        <taxon>Flexivirga</taxon>
    </lineage>
</organism>
<gene>
    <name evidence="1" type="ORF">EFY87_07335</name>
</gene>
<dbReference type="Proteomes" id="UP000271678">
    <property type="component" value="Unassembled WGS sequence"/>
</dbReference>
<evidence type="ECO:0000313" key="2">
    <source>
        <dbReference type="Proteomes" id="UP000271678"/>
    </source>
</evidence>
<dbReference type="RefSeq" id="WP_123270819.1">
    <property type="nucleotide sequence ID" value="NZ_RJJQ01000005.1"/>
</dbReference>
<dbReference type="OrthoDB" id="9778153at2"/>
<sequence>MASLPPRALFTQLIDDAAVFPPGNYSLSQAIERRSARRGTPAADFVGPLLLPPRLVDDALADHSALVITVVGRPDTPVEDTVAAAERVAGSTGHSLAGVEVAAVPGWDQVLELAVPVAVEVPAGAAGLASLPDIEQHDGQVIAKLRTGSTPATPVPATSELAAFIAECVRTGMPFKLTGGLHHAIAHAADGEDQFGFLGVLLATHAALTGGDVSAPLDGRDADAASASLTAMTETDAGSVRNFFTSFGCCDVLDPVHDLSALGLI</sequence>
<reference evidence="1 2" key="1">
    <citation type="submission" date="2018-11" db="EMBL/GenBank/DDBJ databases">
        <title>Draft genome of Simplicispira Flexivirga sp. BO-16.</title>
        <authorList>
            <person name="Im W.T."/>
        </authorList>
    </citation>
    <scope>NUCLEOTIDE SEQUENCE [LARGE SCALE GENOMIC DNA]</scope>
    <source>
        <strain evidence="1 2">BO-16</strain>
    </source>
</reference>
<keyword evidence="2" id="KW-1185">Reference proteome</keyword>
<evidence type="ECO:0000313" key="1">
    <source>
        <dbReference type="EMBL" id="RNI23236.1"/>
    </source>
</evidence>
<dbReference type="AlphaFoldDB" id="A0A3M9MCG8"/>
<protein>
    <submittedName>
        <fullName evidence="1">Uncharacterized protein</fullName>
    </submittedName>
</protein>
<accession>A0A3M9MCG8</accession>
<comment type="caution">
    <text evidence="1">The sequence shown here is derived from an EMBL/GenBank/DDBJ whole genome shotgun (WGS) entry which is preliminary data.</text>
</comment>
<name>A0A3M9MCG8_9MICO</name>